<organism evidence="2 3">
    <name type="scientific">Streptomyces violaceusniger</name>
    <dbReference type="NCBI Taxonomy" id="68280"/>
    <lineage>
        <taxon>Bacteria</taxon>
        <taxon>Bacillati</taxon>
        <taxon>Actinomycetota</taxon>
        <taxon>Actinomycetes</taxon>
        <taxon>Kitasatosporales</taxon>
        <taxon>Streptomycetaceae</taxon>
        <taxon>Streptomyces</taxon>
        <taxon>Streptomyces violaceusniger group</taxon>
    </lineage>
</organism>
<evidence type="ECO:0000313" key="2">
    <source>
        <dbReference type="EMBL" id="KUL44650.1"/>
    </source>
</evidence>
<keyword evidence="1" id="KW-0812">Transmembrane</keyword>
<accession>A0A0X3VJ39</accession>
<dbReference type="RefSeq" id="WP_059148669.1">
    <property type="nucleotide sequence ID" value="NZ_LLZJ01000410.1"/>
</dbReference>
<keyword evidence="1" id="KW-1133">Transmembrane helix</keyword>
<protein>
    <submittedName>
        <fullName evidence="2">Uncharacterized protein</fullName>
    </submittedName>
</protein>
<sequence>MTITTGAPPPTHNLPVALARGFLTGGVVGTSLAALVVGGIVENAPLFVTGLVLPVVYGLLWSLAGMPRRAREAAVVPRTALAMIESREAVEGETSEVPVRFELTVVPDDGPAYRVEITQDINLVDLADYRPRGVVVVQYPPDRPWRVRIVKRPTPEWEDRAASAQLDSVPGAATVAAPPQGCAFGFVVLLGLLLGVAAVLLAFRADLFDRDDTAKSPSAARPSVSSTSSTTIVSSASGTVALGPGQSFLDKGELDRALGSLTKAGDTRDTRQALTVVVQERLLSVVFSPAGTQTPGFDPRALPYGGFPALVEEATTTLGVRSPQTWQITADRLTGSLVIRVVVTGAESTASLEADGQGKVVRRAPAR</sequence>
<feature type="transmembrane region" description="Helical" evidence="1">
    <location>
        <begin position="21"/>
        <end position="40"/>
    </location>
</feature>
<feature type="transmembrane region" description="Helical" evidence="1">
    <location>
        <begin position="46"/>
        <end position="64"/>
    </location>
</feature>
<reference evidence="3" key="1">
    <citation type="submission" date="2015-10" db="EMBL/GenBank/DDBJ databases">
        <authorList>
            <person name="Ju K.-S."/>
            <person name="Doroghazi J.R."/>
            <person name="Metcalf W.W."/>
        </authorList>
    </citation>
    <scope>NUCLEOTIDE SEQUENCE [LARGE SCALE GENOMIC DNA]</scope>
    <source>
        <strain evidence="3">NRRL F-8817</strain>
    </source>
</reference>
<proteinExistence type="predicted"/>
<evidence type="ECO:0000313" key="3">
    <source>
        <dbReference type="Proteomes" id="UP000053413"/>
    </source>
</evidence>
<dbReference type="AlphaFoldDB" id="A0A0X3VJ39"/>
<comment type="caution">
    <text evidence="2">The sequence shown here is derived from an EMBL/GenBank/DDBJ whole genome shotgun (WGS) entry which is preliminary data.</text>
</comment>
<gene>
    <name evidence="2" type="ORF">ADL28_39705</name>
</gene>
<dbReference type="Proteomes" id="UP000053413">
    <property type="component" value="Unassembled WGS sequence"/>
</dbReference>
<dbReference type="EMBL" id="LLZJ01000410">
    <property type="protein sequence ID" value="KUL44650.1"/>
    <property type="molecule type" value="Genomic_DNA"/>
</dbReference>
<dbReference type="OrthoDB" id="3613228at2"/>
<keyword evidence="1" id="KW-0472">Membrane</keyword>
<feature type="transmembrane region" description="Helical" evidence="1">
    <location>
        <begin position="183"/>
        <end position="203"/>
    </location>
</feature>
<name>A0A0X3VJ39_STRVO</name>
<evidence type="ECO:0000256" key="1">
    <source>
        <dbReference type="SAM" id="Phobius"/>
    </source>
</evidence>